<organism evidence="2 3">
    <name type="scientific">Microcaecilia unicolor</name>
    <dbReference type="NCBI Taxonomy" id="1415580"/>
    <lineage>
        <taxon>Eukaryota</taxon>
        <taxon>Metazoa</taxon>
        <taxon>Chordata</taxon>
        <taxon>Craniata</taxon>
        <taxon>Vertebrata</taxon>
        <taxon>Euteleostomi</taxon>
        <taxon>Amphibia</taxon>
        <taxon>Gymnophiona</taxon>
        <taxon>Siphonopidae</taxon>
        <taxon>Microcaecilia</taxon>
    </lineage>
</organism>
<accession>A0A6P7WQE6</accession>
<evidence type="ECO:0000313" key="2">
    <source>
        <dbReference type="Proteomes" id="UP000515156"/>
    </source>
</evidence>
<name>A0A6P7WQE6_9AMPH</name>
<reference evidence="3" key="1">
    <citation type="submission" date="2025-08" db="UniProtKB">
        <authorList>
            <consortium name="RefSeq"/>
        </authorList>
    </citation>
    <scope>IDENTIFICATION</scope>
</reference>
<feature type="compositionally biased region" description="Basic and acidic residues" evidence="1">
    <location>
        <begin position="129"/>
        <end position="141"/>
    </location>
</feature>
<sequence length="200" mass="22354">MLLVPGKESCAETRPRMGNCICKMATKGQGGGMDKSTLEAQGKRPYSKALKRRPSLGIGSVCFSNGLGGSLNYLLASDKFCNNHFAKVQDIPLAASEWSYHASDSISTSKDPPDASPKPCALDTASRTQETKEEGDRLPTEELRVRKRVERKCRHHKLGKAFDREMLREAQYLSLLDKMDLETQEDLDRWYSLGSRKLVK</sequence>
<feature type="region of interest" description="Disordered" evidence="1">
    <location>
        <begin position="104"/>
        <end position="141"/>
    </location>
</feature>
<dbReference type="Proteomes" id="UP000515156">
    <property type="component" value="Chromosome 14"/>
</dbReference>
<gene>
    <name evidence="3" type="primary">LOC115457318</name>
</gene>
<dbReference type="RefSeq" id="XP_030042598.1">
    <property type="nucleotide sequence ID" value="XM_030186738.1"/>
</dbReference>
<dbReference type="AlphaFoldDB" id="A0A6P7WQE6"/>
<dbReference type="GeneID" id="115457318"/>
<dbReference type="InParanoid" id="A0A6P7WQE6"/>
<proteinExistence type="predicted"/>
<protein>
    <submittedName>
        <fullName evidence="3">Uncharacterized protein LOC115457318</fullName>
    </submittedName>
</protein>
<keyword evidence="2" id="KW-1185">Reference proteome</keyword>
<evidence type="ECO:0000313" key="3">
    <source>
        <dbReference type="RefSeq" id="XP_030042598.1"/>
    </source>
</evidence>
<evidence type="ECO:0000256" key="1">
    <source>
        <dbReference type="SAM" id="MobiDB-lite"/>
    </source>
</evidence>
<dbReference type="KEGG" id="muo:115457318"/>